<protein>
    <submittedName>
        <fullName evidence="2">Uncharacterized protein</fullName>
    </submittedName>
</protein>
<evidence type="ECO:0000313" key="2">
    <source>
        <dbReference type="EMBL" id="KAK3317978.1"/>
    </source>
</evidence>
<dbReference type="AlphaFoldDB" id="A0AAE0I3L9"/>
<keyword evidence="1" id="KW-1133">Transmembrane helix</keyword>
<keyword evidence="3" id="KW-1185">Reference proteome</keyword>
<dbReference type="Pfam" id="PF11915">
    <property type="entry name" value="DUF3433"/>
    <property type="match status" value="2"/>
</dbReference>
<gene>
    <name evidence="2" type="ORF">B0H66DRAFT_515995</name>
</gene>
<dbReference type="PANTHER" id="PTHR37544">
    <property type="entry name" value="SPRAY-RELATED"/>
    <property type="match status" value="1"/>
</dbReference>
<proteinExistence type="predicted"/>
<feature type="transmembrane region" description="Helical" evidence="1">
    <location>
        <begin position="16"/>
        <end position="33"/>
    </location>
</feature>
<keyword evidence="1" id="KW-0812">Transmembrane</keyword>
<reference evidence="2" key="1">
    <citation type="journal article" date="2023" name="Mol. Phylogenet. Evol.">
        <title>Genome-scale phylogeny and comparative genomics of the fungal order Sordariales.</title>
        <authorList>
            <person name="Hensen N."/>
            <person name="Bonometti L."/>
            <person name="Westerberg I."/>
            <person name="Brannstrom I.O."/>
            <person name="Guillou S."/>
            <person name="Cros-Aarteil S."/>
            <person name="Calhoun S."/>
            <person name="Haridas S."/>
            <person name="Kuo A."/>
            <person name="Mondo S."/>
            <person name="Pangilinan J."/>
            <person name="Riley R."/>
            <person name="LaButti K."/>
            <person name="Andreopoulos B."/>
            <person name="Lipzen A."/>
            <person name="Chen C."/>
            <person name="Yan M."/>
            <person name="Daum C."/>
            <person name="Ng V."/>
            <person name="Clum A."/>
            <person name="Steindorff A."/>
            <person name="Ohm R.A."/>
            <person name="Martin F."/>
            <person name="Silar P."/>
            <person name="Natvig D.O."/>
            <person name="Lalanne C."/>
            <person name="Gautier V."/>
            <person name="Ament-Velasquez S.L."/>
            <person name="Kruys A."/>
            <person name="Hutchinson M.I."/>
            <person name="Powell A.J."/>
            <person name="Barry K."/>
            <person name="Miller A.N."/>
            <person name="Grigoriev I.V."/>
            <person name="Debuchy R."/>
            <person name="Gladieux P."/>
            <person name="Hiltunen Thoren M."/>
            <person name="Johannesson H."/>
        </authorList>
    </citation>
    <scope>NUCLEOTIDE SEQUENCE</scope>
    <source>
        <strain evidence="2">CBS 118394</strain>
    </source>
</reference>
<organism evidence="2 3">
    <name type="scientific">Apodospora peruviana</name>
    <dbReference type="NCBI Taxonomy" id="516989"/>
    <lineage>
        <taxon>Eukaryota</taxon>
        <taxon>Fungi</taxon>
        <taxon>Dikarya</taxon>
        <taxon>Ascomycota</taxon>
        <taxon>Pezizomycotina</taxon>
        <taxon>Sordariomycetes</taxon>
        <taxon>Sordariomycetidae</taxon>
        <taxon>Sordariales</taxon>
        <taxon>Lasiosphaeriaceae</taxon>
        <taxon>Apodospora</taxon>
    </lineage>
</organism>
<dbReference type="EMBL" id="JAUEDM010000004">
    <property type="protein sequence ID" value="KAK3317978.1"/>
    <property type="molecule type" value="Genomic_DNA"/>
</dbReference>
<feature type="transmembrane region" description="Helical" evidence="1">
    <location>
        <begin position="514"/>
        <end position="533"/>
    </location>
</feature>
<keyword evidence="1" id="KW-0472">Membrane</keyword>
<feature type="transmembrane region" description="Helical" evidence="1">
    <location>
        <begin position="637"/>
        <end position="654"/>
    </location>
</feature>
<dbReference type="InterPro" id="IPR021840">
    <property type="entry name" value="DUF3433"/>
</dbReference>
<feature type="transmembrane region" description="Helical" evidence="1">
    <location>
        <begin position="125"/>
        <end position="153"/>
    </location>
</feature>
<sequence length="1260" mass="134588">MEVEMPWRPLYLQRKILASFAVVFAGLAVSIGALFDLSSKNSGLGTTTAAGHYLWRLVPTSLVTIMTVLWSRADYQAKHTAPWIRLARAPLPGRRDNDAEKTLLLDYLNMPQPQAIFRALRNQDYLVACTATVTLILRLLVVISTGLLTLSLITDNNSTSTSTVDVRLDTTFADNATDMTDNAGQLAFFTMVGLQQDHVYFPDGVSERFAFQRFSSDLPRGSIVKATVDGFSAGLDCEPATIGLTGVQVNRGVQQFNTSFSTEGGDCNITMPVSSEAFVPTKSAENGTTFYFARFGKGSCGGGSLNTTARLEDSRMVVVFGSATIDSASPAAENGGDGSSNVRLIGGNITQSAQMICTPTYSISRVDVTTQDGTVINITASTSDSDRQRNRTLANVQPWNLAGPFFASYSSESELASLYADTSPWFYQPDVVNVDTAMFLALDLRLRRAGTPTTPQDLLDPVTLQGVANDYFQQYAAVLASRTLTQPAGSGSSVSASATTMSERLRVSPLTAKLMIILMGITAALTAAAAFLAPKKGFLPRDPGTIMDTAALIANSRSLLQLLRGAGGADLQTLRARLAGSEYYTGVEAYERSAGTGTGYYKIFGGHGILQDGNTPEYVEPTDKFPYPALLHPVQRALAFLLAIGLIVGLDLSLQSSKRNGGLADADDDTYPHLLWTVVPAMGIGSIALYFTVADFMISSLAPFAALRRGATLEQSIGVNLVDRATPVVLYRALKSRNLAVGGASLAALLSSLFVIFAATLFSAATVPATAQCQLLSRDFFSQSNGIPDPGFCTSCQNGTVLSSLVLDANISFPDFTYEDLAYPTMTLENVPDDIDLPDDLVIVATVPAVRSVMRCQTYRQSELVTNLTTGSTIDGLVNPLQIILPGEADLDENTLAISTAQNLDSFGNVLLGTIDRNAFFGAGAYKPLAASNNTTASTPVSRWVYVWGQLRDAGTDAVSVKSISALACNETMQQVNVATSFIGSDLHIDTTFKPPVVDEATAFATPIAIDGNLDYSELVQLSTPHLLDPFFSSLVSSRSAIPVAAFSSSEIPQIQSVADAITRQHKLIRAQIVSTWNRRPTVSGGTALPQSAIFPTDAAGSGAARRVVQDTASTRILQALLSATVLAAAASWLALPKPNGVLPRPPTSIASVAALLADGNMFGLLGRGAEWLDSRKDLTEFFKDGLHVTMGFRLDWEKVRNRRGERSFVTSSPLEKDEVFGVSAIRTGGWGGGEAVGLGLQARVGYAHRSHVRDWGWRT</sequence>
<evidence type="ECO:0000256" key="1">
    <source>
        <dbReference type="SAM" id="Phobius"/>
    </source>
</evidence>
<dbReference type="Proteomes" id="UP001283341">
    <property type="component" value="Unassembled WGS sequence"/>
</dbReference>
<comment type="caution">
    <text evidence="2">The sequence shown here is derived from an EMBL/GenBank/DDBJ whole genome shotgun (WGS) entry which is preliminary data.</text>
</comment>
<reference evidence="2" key="2">
    <citation type="submission" date="2023-06" db="EMBL/GenBank/DDBJ databases">
        <authorList>
            <consortium name="Lawrence Berkeley National Laboratory"/>
            <person name="Haridas S."/>
            <person name="Hensen N."/>
            <person name="Bonometti L."/>
            <person name="Westerberg I."/>
            <person name="Brannstrom I.O."/>
            <person name="Guillou S."/>
            <person name="Cros-Aarteil S."/>
            <person name="Calhoun S."/>
            <person name="Kuo A."/>
            <person name="Mondo S."/>
            <person name="Pangilinan J."/>
            <person name="Riley R."/>
            <person name="Labutti K."/>
            <person name="Andreopoulos B."/>
            <person name="Lipzen A."/>
            <person name="Chen C."/>
            <person name="Yanf M."/>
            <person name="Daum C."/>
            <person name="Ng V."/>
            <person name="Clum A."/>
            <person name="Steindorff A."/>
            <person name="Ohm R."/>
            <person name="Martin F."/>
            <person name="Silar P."/>
            <person name="Natvig D."/>
            <person name="Lalanne C."/>
            <person name="Gautier V."/>
            <person name="Ament-Velasquez S.L."/>
            <person name="Kruys A."/>
            <person name="Hutchinson M.I."/>
            <person name="Powell A.J."/>
            <person name="Barry K."/>
            <person name="Miller A.N."/>
            <person name="Grigoriev I.V."/>
            <person name="Debuchy R."/>
            <person name="Gladieux P."/>
            <person name="Thoren M.H."/>
            <person name="Johannesson H."/>
        </authorList>
    </citation>
    <scope>NUCLEOTIDE SEQUENCE</scope>
    <source>
        <strain evidence="2">CBS 118394</strain>
    </source>
</reference>
<feature type="transmembrane region" description="Helical" evidence="1">
    <location>
        <begin position="53"/>
        <end position="70"/>
    </location>
</feature>
<accession>A0AAE0I3L9</accession>
<feature type="transmembrane region" description="Helical" evidence="1">
    <location>
        <begin position="674"/>
        <end position="698"/>
    </location>
</feature>
<name>A0AAE0I3L9_9PEZI</name>
<evidence type="ECO:0000313" key="3">
    <source>
        <dbReference type="Proteomes" id="UP001283341"/>
    </source>
</evidence>
<dbReference type="PANTHER" id="PTHR37544:SF3">
    <property type="entry name" value="SPRAY"/>
    <property type="match status" value="1"/>
</dbReference>
<feature type="transmembrane region" description="Helical" evidence="1">
    <location>
        <begin position="739"/>
        <end position="765"/>
    </location>
</feature>